<evidence type="ECO:0008006" key="4">
    <source>
        <dbReference type="Google" id="ProtNLM"/>
    </source>
</evidence>
<dbReference type="AlphaFoldDB" id="A0A135P1S6"/>
<dbReference type="Pfam" id="PF06772">
    <property type="entry name" value="LtrA"/>
    <property type="match status" value="1"/>
</dbReference>
<organism evidence="2 3">
    <name type="scientific">Agrobacterium bohemicum</name>
    <dbReference type="NCBI Taxonomy" id="2052828"/>
    <lineage>
        <taxon>Bacteria</taxon>
        <taxon>Pseudomonadati</taxon>
        <taxon>Pseudomonadota</taxon>
        <taxon>Alphaproteobacteria</taxon>
        <taxon>Hyphomicrobiales</taxon>
        <taxon>Rhizobiaceae</taxon>
        <taxon>Rhizobium/Agrobacterium group</taxon>
        <taxon>Agrobacterium</taxon>
    </lineage>
</organism>
<dbReference type="InterPro" id="IPR010640">
    <property type="entry name" value="Low_temperature_requirement_A"/>
</dbReference>
<evidence type="ECO:0000256" key="1">
    <source>
        <dbReference type="SAM" id="Phobius"/>
    </source>
</evidence>
<evidence type="ECO:0000313" key="2">
    <source>
        <dbReference type="EMBL" id="KXG85346.1"/>
    </source>
</evidence>
<comment type="caution">
    <text evidence="2">The sequence shown here is derived from an EMBL/GenBank/DDBJ whole genome shotgun (WGS) entry which is preliminary data.</text>
</comment>
<feature type="transmembrane region" description="Helical" evidence="1">
    <location>
        <begin position="121"/>
        <end position="139"/>
    </location>
</feature>
<gene>
    <name evidence="2" type="ORF">ATO67_09115</name>
</gene>
<name>A0A135P1S6_9HYPH</name>
<feature type="transmembrane region" description="Helical" evidence="1">
    <location>
        <begin position="59"/>
        <end position="77"/>
    </location>
</feature>
<keyword evidence="1" id="KW-0472">Membrane</keyword>
<dbReference type="Proteomes" id="UP000070498">
    <property type="component" value="Unassembled WGS sequence"/>
</dbReference>
<feature type="transmembrane region" description="Helical" evidence="1">
    <location>
        <begin position="325"/>
        <end position="342"/>
    </location>
</feature>
<feature type="transmembrane region" description="Helical" evidence="1">
    <location>
        <begin position="177"/>
        <end position="197"/>
    </location>
</feature>
<dbReference type="STRING" id="2052828.ATO67_09115"/>
<keyword evidence="1" id="KW-1133">Transmembrane helix</keyword>
<feature type="transmembrane region" description="Helical" evidence="1">
    <location>
        <begin position="89"/>
        <end position="109"/>
    </location>
</feature>
<protein>
    <recommendedName>
        <fullName evidence="4">Low temperature requirement protein A</fullName>
    </recommendedName>
</protein>
<dbReference type="EMBL" id="LNUW01000034">
    <property type="protein sequence ID" value="KXG85346.1"/>
    <property type="molecule type" value="Genomic_DNA"/>
</dbReference>
<dbReference type="PANTHER" id="PTHR36840">
    <property type="entry name" value="BLL5714 PROTEIN"/>
    <property type="match status" value="1"/>
</dbReference>
<keyword evidence="3" id="KW-1185">Reference proteome</keyword>
<feature type="transmembrane region" description="Helical" evidence="1">
    <location>
        <begin position="246"/>
        <end position="265"/>
    </location>
</feature>
<dbReference type="PANTHER" id="PTHR36840:SF1">
    <property type="entry name" value="BLL5714 PROTEIN"/>
    <property type="match status" value="1"/>
</dbReference>
<feature type="transmembrane region" description="Helical" evidence="1">
    <location>
        <begin position="349"/>
        <end position="367"/>
    </location>
</feature>
<reference evidence="2 3" key="1">
    <citation type="submission" date="2015-11" db="EMBL/GenBank/DDBJ databases">
        <title>Draft genome sequence of Agrobacterium sp. R89-1.</title>
        <authorList>
            <person name="Zahradnik J."/>
            <person name="Kyslikova E."/>
            <person name="Palyzova A."/>
            <person name="Kyslik P."/>
        </authorList>
    </citation>
    <scope>NUCLEOTIDE SEQUENCE [LARGE SCALE GENOMIC DNA]</scope>
    <source>
        <strain evidence="2 3">R89-1</strain>
    </source>
</reference>
<sequence length="402" mass="44433">MGKSAEPSDVKTDPKWYLIRQKDAEAGKPTFPELFFDLVFVFALIQLSHTLAKDFGSTALLEAAIIILALWWLWVQITWLTNLLNTEAGLVRLFLFAMMFAGVLLAISLPKAFHDQSFTFALIYSGMQLMRSAFALYVFKGVDHENSLTFGRMALWLAVSSVFWIIGGFSGQLEWQIVFWAIAIGIEYLGPALKYYFPGLETGKEEKLHLSGEHLAERCALFVIICLGETVLTTGRTATDHMSSSLSFVVFCSAFASTVLMWWIYFHHGQEKVSEKAEETAEPEKIGHALFNYGHLPIVAGIILTAVGEDFSLSHSHDPSTLREALAIIGGPILFLAGNIGVKIAASYIRPISHFAGIGILVVLLFLQGLPLYAMQISAVSVLLLVAVWEYVALKKHAPKVA</sequence>
<proteinExistence type="predicted"/>
<accession>A0A135P1S6</accession>
<feature type="transmembrane region" description="Helical" evidence="1">
    <location>
        <begin position="286"/>
        <end position="305"/>
    </location>
</feature>
<feature type="transmembrane region" description="Helical" evidence="1">
    <location>
        <begin position="34"/>
        <end position="52"/>
    </location>
</feature>
<dbReference type="RefSeq" id="WP_067647195.1">
    <property type="nucleotide sequence ID" value="NZ_KQ961026.1"/>
</dbReference>
<feature type="transmembrane region" description="Helical" evidence="1">
    <location>
        <begin position="373"/>
        <end position="394"/>
    </location>
</feature>
<feature type="transmembrane region" description="Helical" evidence="1">
    <location>
        <begin position="151"/>
        <end position="170"/>
    </location>
</feature>
<keyword evidence="1" id="KW-0812">Transmembrane</keyword>
<evidence type="ECO:0000313" key="3">
    <source>
        <dbReference type="Proteomes" id="UP000070498"/>
    </source>
</evidence>